<reference evidence="1 2" key="1">
    <citation type="submission" date="2019-05" db="EMBL/GenBank/DDBJ databases">
        <title>Another draft genome of Portunus trituberculatus and its Hox gene families provides insights of decapod evolution.</title>
        <authorList>
            <person name="Jeong J.-H."/>
            <person name="Song I."/>
            <person name="Kim S."/>
            <person name="Choi T."/>
            <person name="Kim D."/>
            <person name="Ryu S."/>
            <person name="Kim W."/>
        </authorList>
    </citation>
    <scope>NUCLEOTIDE SEQUENCE [LARGE SCALE GENOMIC DNA]</scope>
    <source>
        <tissue evidence="1">Muscle</tissue>
    </source>
</reference>
<dbReference type="AlphaFoldDB" id="A0A5B7CRS0"/>
<dbReference type="Proteomes" id="UP000324222">
    <property type="component" value="Unassembled WGS sequence"/>
</dbReference>
<gene>
    <name evidence="1" type="ORF">E2C01_004838</name>
</gene>
<keyword evidence="2" id="KW-1185">Reference proteome</keyword>
<organism evidence="1 2">
    <name type="scientific">Portunus trituberculatus</name>
    <name type="common">Swimming crab</name>
    <name type="synonym">Neptunus trituberculatus</name>
    <dbReference type="NCBI Taxonomy" id="210409"/>
    <lineage>
        <taxon>Eukaryota</taxon>
        <taxon>Metazoa</taxon>
        <taxon>Ecdysozoa</taxon>
        <taxon>Arthropoda</taxon>
        <taxon>Crustacea</taxon>
        <taxon>Multicrustacea</taxon>
        <taxon>Malacostraca</taxon>
        <taxon>Eumalacostraca</taxon>
        <taxon>Eucarida</taxon>
        <taxon>Decapoda</taxon>
        <taxon>Pleocyemata</taxon>
        <taxon>Brachyura</taxon>
        <taxon>Eubrachyura</taxon>
        <taxon>Portunoidea</taxon>
        <taxon>Portunidae</taxon>
        <taxon>Portuninae</taxon>
        <taxon>Portunus</taxon>
    </lineage>
</organism>
<protein>
    <submittedName>
        <fullName evidence="1">Uncharacterized protein</fullName>
    </submittedName>
</protein>
<evidence type="ECO:0000313" key="1">
    <source>
        <dbReference type="EMBL" id="MPC12160.1"/>
    </source>
</evidence>
<dbReference type="EMBL" id="VSRR010000200">
    <property type="protein sequence ID" value="MPC12160.1"/>
    <property type="molecule type" value="Genomic_DNA"/>
</dbReference>
<accession>A0A5B7CRS0</accession>
<proteinExistence type="predicted"/>
<name>A0A5B7CRS0_PORTR</name>
<sequence length="24" mass="2725">MASRQAQRKEGRSQCQICRNTGCI</sequence>
<evidence type="ECO:0000313" key="2">
    <source>
        <dbReference type="Proteomes" id="UP000324222"/>
    </source>
</evidence>
<comment type="caution">
    <text evidence="1">The sequence shown here is derived from an EMBL/GenBank/DDBJ whole genome shotgun (WGS) entry which is preliminary data.</text>
</comment>